<dbReference type="EMBL" id="JABFAI010000446">
    <property type="protein sequence ID" value="KAF4944310.1"/>
    <property type="molecule type" value="Genomic_DNA"/>
</dbReference>
<gene>
    <name evidence="2" type="ORF">FGADI_12794</name>
</gene>
<accession>A0A8H4SRE9</accession>
<name>A0A8H4SRE9_9HYPO</name>
<dbReference type="OrthoDB" id="10462520at2759"/>
<protein>
    <submittedName>
        <fullName evidence="2">Uncharacterized protein</fullName>
    </submittedName>
</protein>
<evidence type="ECO:0000313" key="2">
    <source>
        <dbReference type="EMBL" id="KAF4944310.1"/>
    </source>
</evidence>
<organism evidence="2 3">
    <name type="scientific">Fusarium gaditjirri</name>
    <dbReference type="NCBI Taxonomy" id="282569"/>
    <lineage>
        <taxon>Eukaryota</taxon>
        <taxon>Fungi</taxon>
        <taxon>Dikarya</taxon>
        <taxon>Ascomycota</taxon>
        <taxon>Pezizomycotina</taxon>
        <taxon>Sordariomycetes</taxon>
        <taxon>Hypocreomycetidae</taxon>
        <taxon>Hypocreales</taxon>
        <taxon>Nectriaceae</taxon>
        <taxon>Fusarium</taxon>
        <taxon>Fusarium nisikadoi species complex</taxon>
    </lineage>
</organism>
<comment type="caution">
    <text evidence="2">The sequence shown here is derived from an EMBL/GenBank/DDBJ whole genome shotgun (WGS) entry which is preliminary data.</text>
</comment>
<dbReference type="Proteomes" id="UP000604273">
    <property type="component" value="Unassembled WGS sequence"/>
</dbReference>
<dbReference type="AlphaFoldDB" id="A0A8H4SRE9"/>
<keyword evidence="1" id="KW-1133">Transmembrane helix</keyword>
<keyword evidence="1" id="KW-0812">Transmembrane</keyword>
<reference evidence="2" key="1">
    <citation type="journal article" date="2020" name="BMC Genomics">
        <title>Correction to: Identification and distribution of gene clusters required for synthesis of sphingolipid metabolism inhibitors in diverse species of the filamentous fungus Fusarium.</title>
        <authorList>
            <person name="Kim H.S."/>
            <person name="Lohmar J.M."/>
            <person name="Busman M."/>
            <person name="Brown D.W."/>
            <person name="Naumann T.A."/>
            <person name="Divon H.H."/>
            <person name="Lysoe E."/>
            <person name="Uhlig S."/>
            <person name="Proctor R.H."/>
        </authorList>
    </citation>
    <scope>NUCLEOTIDE SEQUENCE</scope>
    <source>
        <strain evidence="2">NRRL 45417</strain>
    </source>
</reference>
<evidence type="ECO:0000313" key="3">
    <source>
        <dbReference type="Proteomes" id="UP000604273"/>
    </source>
</evidence>
<sequence>MFSIMFLLGLDELLHEALPPFKWALEQLFRSVQQFCEQVNWSETFNSLEQHITEILPENFEGLFLSLVAVVLLARFLNTTMNGALALFSSLVEACLIAYILAIIFFLVKLMMN</sequence>
<keyword evidence="3" id="KW-1185">Reference proteome</keyword>
<evidence type="ECO:0000256" key="1">
    <source>
        <dbReference type="SAM" id="Phobius"/>
    </source>
</evidence>
<keyword evidence="1" id="KW-0472">Membrane</keyword>
<reference evidence="2" key="2">
    <citation type="submission" date="2020-05" db="EMBL/GenBank/DDBJ databases">
        <authorList>
            <person name="Kim H.-S."/>
            <person name="Proctor R.H."/>
            <person name="Brown D.W."/>
        </authorList>
    </citation>
    <scope>NUCLEOTIDE SEQUENCE</scope>
    <source>
        <strain evidence="2">NRRL 45417</strain>
    </source>
</reference>
<proteinExistence type="predicted"/>
<feature type="transmembrane region" description="Helical" evidence="1">
    <location>
        <begin position="83"/>
        <end position="108"/>
    </location>
</feature>